<dbReference type="AlphaFoldDB" id="A0A9P6ITC7"/>
<feature type="non-terminal residue" evidence="2">
    <location>
        <position position="95"/>
    </location>
</feature>
<reference evidence="2" key="1">
    <citation type="journal article" date="2020" name="Fungal Divers.">
        <title>Resolving the Mortierellaceae phylogeny through synthesis of multi-gene phylogenetics and phylogenomics.</title>
        <authorList>
            <person name="Vandepol N."/>
            <person name="Liber J."/>
            <person name="Desiro A."/>
            <person name="Na H."/>
            <person name="Kennedy M."/>
            <person name="Barry K."/>
            <person name="Grigoriev I.V."/>
            <person name="Miller A.N."/>
            <person name="O'Donnell K."/>
            <person name="Stajich J.E."/>
            <person name="Bonito G."/>
        </authorList>
    </citation>
    <scope>NUCLEOTIDE SEQUENCE</scope>
    <source>
        <strain evidence="2">CK1249</strain>
    </source>
</reference>
<proteinExistence type="predicted"/>
<sequence>MRSFAKIATLVAFAIALLGPTVVHTQDIVDRYSAGGADGGFKDPLNGLNSLTEGPHPNSILSAIQATPPMVAGTAEGLGMLDKRGYYCNPGYGLC</sequence>
<evidence type="ECO:0000313" key="2">
    <source>
        <dbReference type="EMBL" id="KAF9947157.1"/>
    </source>
</evidence>
<keyword evidence="1" id="KW-0732">Signal</keyword>
<evidence type="ECO:0000256" key="1">
    <source>
        <dbReference type="SAM" id="SignalP"/>
    </source>
</evidence>
<feature type="signal peptide" evidence="1">
    <location>
        <begin position="1"/>
        <end position="25"/>
    </location>
</feature>
<name>A0A9P6ITC7_MORAP</name>
<keyword evidence="3" id="KW-1185">Reference proteome</keyword>
<evidence type="ECO:0000313" key="3">
    <source>
        <dbReference type="Proteomes" id="UP000738359"/>
    </source>
</evidence>
<feature type="chain" id="PRO_5040423311" evidence="1">
    <location>
        <begin position="26"/>
        <end position="95"/>
    </location>
</feature>
<protein>
    <submittedName>
        <fullName evidence="2">Uncharacterized protein</fullName>
    </submittedName>
</protein>
<dbReference type="OrthoDB" id="5854875at2759"/>
<comment type="caution">
    <text evidence="2">The sequence shown here is derived from an EMBL/GenBank/DDBJ whole genome shotgun (WGS) entry which is preliminary data.</text>
</comment>
<gene>
    <name evidence="2" type="ORF">BGZ70_002844</name>
</gene>
<accession>A0A9P6ITC7</accession>
<dbReference type="EMBL" id="JAAAHY010001719">
    <property type="protein sequence ID" value="KAF9947157.1"/>
    <property type="molecule type" value="Genomic_DNA"/>
</dbReference>
<organism evidence="2 3">
    <name type="scientific">Mortierella alpina</name>
    <name type="common">Oleaginous fungus</name>
    <name type="synonym">Mortierella renispora</name>
    <dbReference type="NCBI Taxonomy" id="64518"/>
    <lineage>
        <taxon>Eukaryota</taxon>
        <taxon>Fungi</taxon>
        <taxon>Fungi incertae sedis</taxon>
        <taxon>Mucoromycota</taxon>
        <taxon>Mortierellomycotina</taxon>
        <taxon>Mortierellomycetes</taxon>
        <taxon>Mortierellales</taxon>
        <taxon>Mortierellaceae</taxon>
        <taxon>Mortierella</taxon>
    </lineage>
</organism>
<dbReference type="Proteomes" id="UP000738359">
    <property type="component" value="Unassembled WGS sequence"/>
</dbReference>